<sequence length="41" mass="4872">MFRDLQNKVNTIFLYNKWLSAVIFVRANIKLTFALIIKSLK</sequence>
<gene>
    <name evidence="1" type="ORF">BC670_1522</name>
</gene>
<dbReference type="AlphaFoldDB" id="A0A543G3F2"/>
<proteinExistence type="predicted"/>
<comment type="caution">
    <text evidence="1">The sequence shown here is derived from an EMBL/GenBank/DDBJ whole genome shotgun (WGS) entry which is preliminary data.</text>
</comment>
<organism evidence="1 2">
    <name type="scientific">Flavobacterium branchiophilum</name>
    <dbReference type="NCBI Taxonomy" id="55197"/>
    <lineage>
        <taxon>Bacteria</taxon>
        <taxon>Pseudomonadati</taxon>
        <taxon>Bacteroidota</taxon>
        <taxon>Flavobacteriia</taxon>
        <taxon>Flavobacteriales</taxon>
        <taxon>Flavobacteriaceae</taxon>
        <taxon>Flavobacterium</taxon>
    </lineage>
</organism>
<name>A0A543G3F2_9FLAO</name>
<evidence type="ECO:0000313" key="2">
    <source>
        <dbReference type="Proteomes" id="UP000320773"/>
    </source>
</evidence>
<dbReference type="Proteomes" id="UP000320773">
    <property type="component" value="Unassembled WGS sequence"/>
</dbReference>
<accession>A0A543G3F2</accession>
<reference evidence="1 2" key="1">
    <citation type="submission" date="2019-06" db="EMBL/GenBank/DDBJ databases">
        <title>Genomic Encyclopedia of Archaeal and Bacterial Type Strains, Phase II (KMG-II): from individual species to whole genera.</title>
        <authorList>
            <person name="Goeker M."/>
        </authorList>
    </citation>
    <scope>NUCLEOTIDE SEQUENCE [LARGE SCALE GENOMIC DNA]</scope>
    <source>
        <strain evidence="1 2">DSM 24789</strain>
    </source>
</reference>
<evidence type="ECO:0000313" key="1">
    <source>
        <dbReference type="EMBL" id="TQM40623.1"/>
    </source>
</evidence>
<protein>
    <submittedName>
        <fullName evidence="1">Uncharacterized protein</fullName>
    </submittedName>
</protein>
<dbReference type="EMBL" id="VFPJ01000001">
    <property type="protein sequence ID" value="TQM40623.1"/>
    <property type="molecule type" value="Genomic_DNA"/>
</dbReference>